<dbReference type="OrthoDB" id="9786703at2"/>
<feature type="active site" evidence="3">
    <location>
        <position position="187"/>
    </location>
</feature>
<protein>
    <submittedName>
        <fullName evidence="7">NAD(P)-dependent oxidoreductase</fullName>
    </submittedName>
</protein>
<dbReference type="AlphaFoldDB" id="A0A3N5E524"/>
<reference evidence="7 8" key="1">
    <citation type="submission" date="2018-11" db="EMBL/GenBank/DDBJ databases">
        <title>Draft genome sequence of Buttiauxella warmboldiae CCUG 35512.</title>
        <authorList>
            <person name="Salva-Serra F."/>
            <person name="Marathe N."/>
            <person name="Moore E."/>
            <person name="Svensson L."/>
            <person name="Engstrom-Jakobsson H."/>
        </authorList>
    </citation>
    <scope>NUCLEOTIDE SEQUENCE [LARGE SCALE GENOMIC DNA]</scope>
    <source>
        <strain evidence="7 8">CCUG 35512</strain>
    </source>
</reference>
<keyword evidence="2" id="KW-0520">NAD</keyword>
<keyword evidence="4" id="KW-0812">Transmembrane</keyword>
<evidence type="ECO:0000256" key="3">
    <source>
        <dbReference type="PIRSR" id="PIRSR000103-1"/>
    </source>
</evidence>
<dbReference type="Gene3D" id="1.10.1040.10">
    <property type="entry name" value="N-(1-d-carboxylethyl)-l-norvaline Dehydrogenase, domain 2"/>
    <property type="match status" value="1"/>
</dbReference>
<dbReference type="Gene3D" id="3.40.50.720">
    <property type="entry name" value="NAD(P)-binding Rossmann-like Domain"/>
    <property type="match status" value="1"/>
</dbReference>
<gene>
    <name evidence="7" type="ORF">EHN07_03445</name>
</gene>
<feature type="transmembrane region" description="Helical" evidence="4">
    <location>
        <begin position="21"/>
        <end position="39"/>
    </location>
</feature>
<dbReference type="EMBL" id="RPOH01000010">
    <property type="protein sequence ID" value="RPH30179.1"/>
    <property type="molecule type" value="Genomic_DNA"/>
</dbReference>
<dbReference type="PIRSF" id="PIRSF000103">
    <property type="entry name" value="HIBADH"/>
    <property type="match status" value="1"/>
</dbReference>
<dbReference type="InterPro" id="IPR029154">
    <property type="entry name" value="HIBADH-like_NADP-bd"/>
</dbReference>
<evidence type="ECO:0000259" key="6">
    <source>
        <dbReference type="Pfam" id="PF14833"/>
    </source>
</evidence>
<dbReference type="Pfam" id="PF14833">
    <property type="entry name" value="NAD_binding_11"/>
    <property type="match status" value="1"/>
</dbReference>
<evidence type="ECO:0000259" key="5">
    <source>
        <dbReference type="Pfam" id="PF03446"/>
    </source>
</evidence>
<evidence type="ECO:0000313" key="7">
    <source>
        <dbReference type="EMBL" id="RPH30179.1"/>
    </source>
</evidence>
<dbReference type="Proteomes" id="UP000268615">
    <property type="component" value="Unassembled WGS sequence"/>
</dbReference>
<keyword evidence="4" id="KW-1133">Transmembrane helix</keyword>
<dbReference type="SUPFAM" id="SSF48179">
    <property type="entry name" value="6-phosphogluconate dehydrogenase C-terminal domain-like"/>
    <property type="match status" value="1"/>
</dbReference>
<evidence type="ECO:0000256" key="4">
    <source>
        <dbReference type="SAM" id="Phobius"/>
    </source>
</evidence>
<comment type="caution">
    <text evidence="7">The sequence shown here is derived from an EMBL/GenBank/DDBJ whole genome shotgun (WGS) entry which is preliminary data.</text>
</comment>
<dbReference type="InterPro" id="IPR006115">
    <property type="entry name" value="6PGDH_NADP-bd"/>
</dbReference>
<dbReference type="GO" id="GO:0051287">
    <property type="term" value="F:NAD binding"/>
    <property type="evidence" value="ECO:0007669"/>
    <property type="project" value="InterPro"/>
</dbReference>
<feature type="domain" description="3-hydroxyisobutyrate dehydrogenase-like NAD-binding" evidence="6">
    <location>
        <begin position="181"/>
        <end position="300"/>
    </location>
</feature>
<evidence type="ECO:0000313" key="8">
    <source>
        <dbReference type="Proteomes" id="UP000268615"/>
    </source>
</evidence>
<dbReference type="InterPro" id="IPR008927">
    <property type="entry name" value="6-PGluconate_DH-like_C_sf"/>
</dbReference>
<organism evidence="7 8">
    <name type="scientific">Buttiauxella warmboldiae</name>
    <dbReference type="NCBI Taxonomy" id="82993"/>
    <lineage>
        <taxon>Bacteria</taxon>
        <taxon>Pseudomonadati</taxon>
        <taxon>Pseudomonadota</taxon>
        <taxon>Gammaproteobacteria</taxon>
        <taxon>Enterobacterales</taxon>
        <taxon>Enterobacteriaceae</taxon>
        <taxon>Buttiauxella</taxon>
    </lineage>
</organism>
<dbReference type="Pfam" id="PF03446">
    <property type="entry name" value="NAD_binding_2"/>
    <property type="match status" value="1"/>
</dbReference>
<name>A0A3N5E524_9ENTR</name>
<dbReference type="GO" id="GO:0050661">
    <property type="term" value="F:NADP binding"/>
    <property type="evidence" value="ECO:0007669"/>
    <property type="project" value="InterPro"/>
</dbReference>
<sequence>MASPRWRWLTPSNTGWDNRRNYMNVIFVGLGAIGLPMAVQIHQAGHRVLGVDIAQASRQRALQQGIEAVEQFSQTVAAEVVIVMVATPNQLETLVSEALPQVSGQYWVIMSTVGPEAVKLAHTRLQQAGATVIDAPVTGGTARASTGELVIFAAGDAQAISHVESVLNAMGTISVISNQVGAGQSIKVINQHLCSVHIVAAAEALNLAATLGLDPAQVLPLIKAGAAGSWMLSDRGPRMLQATDVEVSSAINIFVKDSGLVSEAAAAHHAEVPLLQVAHARFLAAAQAGLGLRDDSRVIETWQQ</sequence>
<dbReference type="InterPro" id="IPR013328">
    <property type="entry name" value="6PGD_dom2"/>
</dbReference>
<dbReference type="SUPFAM" id="SSF51735">
    <property type="entry name" value="NAD(P)-binding Rossmann-fold domains"/>
    <property type="match status" value="1"/>
</dbReference>
<evidence type="ECO:0000256" key="2">
    <source>
        <dbReference type="ARBA" id="ARBA00023027"/>
    </source>
</evidence>
<dbReference type="InterPro" id="IPR036291">
    <property type="entry name" value="NAD(P)-bd_dom_sf"/>
</dbReference>
<dbReference type="InterPro" id="IPR015815">
    <property type="entry name" value="HIBADH-related"/>
</dbReference>
<dbReference type="GO" id="GO:0016616">
    <property type="term" value="F:oxidoreductase activity, acting on the CH-OH group of donors, NAD or NADP as acceptor"/>
    <property type="evidence" value="ECO:0007669"/>
    <property type="project" value="UniProtKB-ARBA"/>
</dbReference>
<evidence type="ECO:0000256" key="1">
    <source>
        <dbReference type="ARBA" id="ARBA00023002"/>
    </source>
</evidence>
<feature type="domain" description="6-phosphogluconate dehydrogenase NADP-binding" evidence="5">
    <location>
        <begin position="25"/>
        <end position="172"/>
    </location>
</feature>
<keyword evidence="4" id="KW-0472">Membrane</keyword>
<proteinExistence type="predicted"/>
<keyword evidence="8" id="KW-1185">Reference proteome</keyword>
<accession>A0A3N5E524</accession>
<dbReference type="PANTHER" id="PTHR43060">
    <property type="entry name" value="3-HYDROXYISOBUTYRATE DEHYDROGENASE-LIKE 1, MITOCHONDRIAL-RELATED"/>
    <property type="match status" value="1"/>
</dbReference>
<keyword evidence="1" id="KW-0560">Oxidoreductase</keyword>